<organism evidence="6 7">
    <name type="scientific">Aspergillus pseudonomiae</name>
    <dbReference type="NCBI Taxonomy" id="1506151"/>
    <lineage>
        <taxon>Eukaryota</taxon>
        <taxon>Fungi</taxon>
        <taxon>Dikarya</taxon>
        <taxon>Ascomycota</taxon>
        <taxon>Pezizomycotina</taxon>
        <taxon>Eurotiomycetes</taxon>
        <taxon>Eurotiomycetidae</taxon>
        <taxon>Eurotiales</taxon>
        <taxon>Aspergillaceae</taxon>
        <taxon>Aspergillus</taxon>
        <taxon>Aspergillus subgen. Circumdati</taxon>
    </lineage>
</organism>
<comment type="similarity">
    <text evidence="2">Belongs to the CWC15 family.</text>
</comment>
<dbReference type="Pfam" id="PF04889">
    <property type="entry name" value="Cwf_Cwc_15"/>
    <property type="match status" value="1"/>
</dbReference>
<proteinExistence type="inferred from homology"/>
<dbReference type="RefSeq" id="XP_031944937.1">
    <property type="nucleotide sequence ID" value="XM_032081088.1"/>
</dbReference>
<feature type="region of interest" description="Disordered" evidence="5">
    <location>
        <begin position="64"/>
        <end position="174"/>
    </location>
</feature>
<evidence type="ECO:0000313" key="7">
    <source>
        <dbReference type="Proteomes" id="UP000325579"/>
    </source>
</evidence>
<dbReference type="Proteomes" id="UP000325579">
    <property type="component" value="Unassembled WGS sequence"/>
</dbReference>
<dbReference type="EMBL" id="ML736747">
    <property type="protein sequence ID" value="KAE8407618.1"/>
    <property type="molecule type" value="Genomic_DNA"/>
</dbReference>
<dbReference type="AlphaFoldDB" id="A0A5N7DQ74"/>
<keyword evidence="7" id="KW-1185">Reference proteome</keyword>
<dbReference type="InterPro" id="IPR006973">
    <property type="entry name" value="Cwf_Cwc_15"/>
</dbReference>
<dbReference type="GO" id="GO:0045292">
    <property type="term" value="P:mRNA cis splicing, via spliceosome"/>
    <property type="evidence" value="ECO:0007669"/>
    <property type="project" value="TreeGrafter"/>
</dbReference>
<dbReference type="PANTHER" id="PTHR12718:SF2">
    <property type="entry name" value="SPLICEOSOME-ASSOCIATED PROTEIN CWC15 HOMOLOG"/>
    <property type="match status" value="1"/>
</dbReference>
<sequence length="235" mass="26866">MTTAHRPTFDPAQGKEALRGPAYHQRLLPAHTHLKTRQLGQGGEGEAQQRDLRAELLQAEAAHFAKKRGIPVDEPTVGNTAPKRQIEGGSSGGDPAGTEDEDPEAKRRRILEETRDIDADSDGSEDDSSEEESDDEEDEAAELMRELEKIKKERQEQKEKEERERAAEEEEKREYDIAKGNPLLNAQDFNLKRRWDDDVVFKNQARGTEDKRGKEFVNDLLRSDFHKRFMGKYVR</sequence>
<name>A0A5N7DQ74_9EURO</name>
<accession>A0A5N7DQ74</accession>
<dbReference type="GeneID" id="43665779"/>
<evidence type="ECO:0000256" key="4">
    <source>
        <dbReference type="ARBA" id="ARBA00023187"/>
    </source>
</evidence>
<evidence type="ECO:0000256" key="3">
    <source>
        <dbReference type="ARBA" id="ARBA00022664"/>
    </source>
</evidence>
<evidence type="ECO:0000256" key="5">
    <source>
        <dbReference type="SAM" id="MobiDB-lite"/>
    </source>
</evidence>
<evidence type="ECO:0000256" key="2">
    <source>
        <dbReference type="ARBA" id="ARBA00006644"/>
    </source>
</evidence>
<gene>
    <name evidence="6" type="ORF">BDV37DRAFT_240606</name>
</gene>
<keyword evidence="3" id="KW-0507">mRNA processing</keyword>
<feature type="compositionally biased region" description="Acidic residues" evidence="5">
    <location>
        <begin position="119"/>
        <end position="141"/>
    </location>
</feature>
<feature type="compositionally biased region" description="Basic and acidic residues" evidence="5">
    <location>
        <begin position="142"/>
        <end position="174"/>
    </location>
</feature>
<protein>
    <submittedName>
        <fullName evidence="6">Pre-mRNA-splicing factor Cwf15/Cwc15</fullName>
    </submittedName>
</protein>
<comment type="function">
    <text evidence="1">Involved in pre-mRNA splicing.</text>
</comment>
<dbReference type="GO" id="GO:0071013">
    <property type="term" value="C:catalytic step 2 spliceosome"/>
    <property type="evidence" value="ECO:0007669"/>
    <property type="project" value="TreeGrafter"/>
</dbReference>
<dbReference type="GO" id="GO:0003723">
    <property type="term" value="F:RNA binding"/>
    <property type="evidence" value="ECO:0007669"/>
    <property type="project" value="TreeGrafter"/>
</dbReference>
<keyword evidence="4" id="KW-0508">mRNA splicing</keyword>
<dbReference type="PANTHER" id="PTHR12718">
    <property type="entry name" value="CELL CYCLE CONTROL PROTEIN CWF15"/>
    <property type="match status" value="1"/>
</dbReference>
<reference evidence="6 7" key="1">
    <citation type="submission" date="2019-04" db="EMBL/GenBank/DDBJ databases">
        <authorList>
            <consortium name="DOE Joint Genome Institute"/>
            <person name="Mondo S."/>
            <person name="Kjaerbolling I."/>
            <person name="Vesth T."/>
            <person name="Frisvad J.C."/>
            <person name="Nybo J.L."/>
            <person name="Theobald S."/>
            <person name="Kildgaard S."/>
            <person name="Isbrandt T."/>
            <person name="Kuo A."/>
            <person name="Sato A."/>
            <person name="Lyhne E.K."/>
            <person name="Kogle M.E."/>
            <person name="Wiebenga A."/>
            <person name="Kun R.S."/>
            <person name="Lubbers R.J."/>
            <person name="Makela M.R."/>
            <person name="Barry K."/>
            <person name="Chovatia M."/>
            <person name="Clum A."/>
            <person name="Daum C."/>
            <person name="Haridas S."/>
            <person name="He G."/>
            <person name="LaButti K."/>
            <person name="Lipzen A."/>
            <person name="Riley R."/>
            <person name="Salamov A."/>
            <person name="Simmons B.A."/>
            <person name="Magnuson J.K."/>
            <person name="Henrissat B."/>
            <person name="Mortensen U.H."/>
            <person name="Larsen T.O."/>
            <person name="Devries R.P."/>
            <person name="Grigoriev I.V."/>
            <person name="Machida M."/>
            <person name="Baker S.E."/>
            <person name="Andersen M.R."/>
            <person name="Cantor M.N."/>
            <person name="Hua S.X."/>
        </authorList>
    </citation>
    <scope>NUCLEOTIDE SEQUENCE [LARGE SCALE GENOMIC DNA]</scope>
    <source>
        <strain evidence="6 7">CBS 119388</strain>
    </source>
</reference>
<evidence type="ECO:0000256" key="1">
    <source>
        <dbReference type="ARBA" id="ARBA00003777"/>
    </source>
</evidence>
<evidence type="ECO:0000313" key="6">
    <source>
        <dbReference type="EMBL" id="KAE8407618.1"/>
    </source>
</evidence>
<dbReference type="OrthoDB" id="30179at2759"/>